<feature type="chain" id="PRO_5046836588" description="Lipoprotein" evidence="1">
    <location>
        <begin position="20"/>
        <end position="157"/>
    </location>
</feature>
<dbReference type="PROSITE" id="PS51257">
    <property type="entry name" value="PROKAR_LIPOPROTEIN"/>
    <property type="match status" value="1"/>
</dbReference>
<keyword evidence="3" id="KW-1185">Reference proteome</keyword>
<feature type="signal peptide" evidence="1">
    <location>
        <begin position="1"/>
        <end position="19"/>
    </location>
</feature>
<accession>A0ABX2NQH5</accession>
<protein>
    <recommendedName>
        <fullName evidence="4">Lipoprotein</fullName>
    </recommendedName>
</protein>
<evidence type="ECO:0000313" key="2">
    <source>
        <dbReference type="EMBL" id="NVI06343.1"/>
    </source>
</evidence>
<sequence>MKKLMLFAAGLVTSISLGACTTAQQAKVATVATTINGQVNKACAVFNPVASDVAALYALDQKVDAAIDGVKALCVANAAIDPSTVETLSETTLPSAIKALASIPGLTVGQINQVGGVLTVINTTLAIGLQVYAPAVSTPAASAAAAASTPLASTPLR</sequence>
<evidence type="ECO:0000256" key="1">
    <source>
        <dbReference type="SAM" id="SignalP"/>
    </source>
</evidence>
<proteinExistence type="predicted"/>
<name>A0ABX2NQH5_9BURK</name>
<evidence type="ECO:0008006" key="4">
    <source>
        <dbReference type="Google" id="ProtNLM"/>
    </source>
</evidence>
<evidence type="ECO:0000313" key="3">
    <source>
        <dbReference type="Proteomes" id="UP000821598"/>
    </source>
</evidence>
<comment type="caution">
    <text evidence="2">The sequence shown here is derived from an EMBL/GenBank/DDBJ whole genome shotgun (WGS) entry which is preliminary data.</text>
</comment>
<dbReference type="Proteomes" id="UP000821598">
    <property type="component" value="Unassembled WGS sequence"/>
</dbReference>
<gene>
    <name evidence="2" type="ORF">FSB64_21745</name>
</gene>
<reference evidence="2 3" key="1">
    <citation type="submission" date="2019-08" db="EMBL/GenBank/DDBJ databases">
        <title>Paraburkholderia simonii sp. nov. and P. youngii sp. nov. Brazilian and Mexican Mimosa-associated rhizobia.</title>
        <authorList>
            <person name="Mavima L."/>
            <person name="Beukes C.W."/>
            <person name="Palmer M."/>
            <person name="De Meyer S.E."/>
            <person name="James E.K."/>
            <person name="Maluk M."/>
            <person name="Avontuur J.R."/>
            <person name="Chan W.Y."/>
            <person name="Venter S.N."/>
            <person name="Steenkamp E.T."/>
        </authorList>
    </citation>
    <scope>NUCLEOTIDE SEQUENCE [LARGE SCALE GENOMIC DNA]</scope>
    <source>
        <strain evidence="2 3">JPY454</strain>
    </source>
</reference>
<dbReference type="EMBL" id="VOMC01000023">
    <property type="protein sequence ID" value="NVI06343.1"/>
    <property type="molecule type" value="Genomic_DNA"/>
</dbReference>
<keyword evidence="1" id="KW-0732">Signal</keyword>
<dbReference type="RefSeq" id="WP_176367806.1">
    <property type="nucleotide sequence ID" value="NZ_VOMC01000023.1"/>
</dbReference>
<organism evidence="2 3">
    <name type="scientific">Paraburkholderia youngii</name>
    <dbReference type="NCBI Taxonomy" id="2782701"/>
    <lineage>
        <taxon>Bacteria</taxon>
        <taxon>Pseudomonadati</taxon>
        <taxon>Pseudomonadota</taxon>
        <taxon>Betaproteobacteria</taxon>
        <taxon>Burkholderiales</taxon>
        <taxon>Burkholderiaceae</taxon>
        <taxon>Paraburkholderia</taxon>
    </lineage>
</organism>